<sequence length="140" mass="17232">MDLLTQFQCLFYSFLFGFVMSGVYHVINRFLYKIPYIFRYILQVGIGVLFGILYFYGLVILNDGILRLYFFVMIFIGYLFYQRYYAYYILYHLEIFVRILKRIIAPFVFFFRYINGIIQKRVKKVKLKWQRKKDQDTEDS</sequence>
<gene>
    <name evidence="2" type="ORF">HMPREF9488_02921</name>
</gene>
<dbReference type="RefSeq" id="WP_008790008.1">
    <property type="nucleotide sequence ID" value="NZ_AKCB01000001.1"/>
</dbReference>
<dbReference type="NCBIfam" id="TIGR02893">
    <property type="entry name" value="spore_yabQ"/>
    <property type="match status" value="1"/>
</dbReference>
<dbReference type="OrthoDB" id="1655242at2"/>
<evidence type="ECO:0000313" key="3">
    <source>
        <dbReference type="Proteomes" id="UP000003157"/>
    </source>
</evidence>
<accession>E7GDS8</accession>
<evidence type="ECO:0008006" key="4">
    <source>
        <dbReference type="Google" id="ProtNLM"/>
    </source>
</evidence>
<keyword evidence="1" id="KW-1133">Transmembrane helix</keyword>
<evidence type="ECO:0000256" key="1">
    <source>
        <dbReference type="SAM" id="Phobius"/>
    </source>
</evidence>
<dbReference type="EMBL" id="ADKX01000043">
    <property type="protein sequence ID" value="EFW03731.1"/>
    <property type="molecule type" value="Genomic_DNA"/>
</dbReference>
<reference evidence="2 3" key="1">
    <citation type="submission" date="2010-12" db="EMBL/GenBank/DDBJ databases">
        <title>The Genome Sequence of Coprobacillus sp. strain 29_1.</title>
        <authorList>
            <consortium name="The Broad Institute Genome Sequencing Platform"/>
            <person name="Earl A."/>
            <person name="Ward D."/>
            <person name="Feldgarden M."/>
            <person name="Gevers D."/>
            <person name="Daigneault M."/>
            <person name="Sibley C.D."/>
            <person name="White A."/>
            <person name="Strauss J."/>
            <person name="Allen-Vercoe E."/>
            <person name="Young S.K."/>
            <person name="Zeng Q."/>
            <person name="Gargeya S."/>
            <person name="Fitzgerald M."/>
            <person name="Haas B."/>
            <person name="Abouelleil A."/>
            <person name="Alvarado L."/>
            <person name="Arachchi H.M."/>
            <person name="Berlin A."/>
            <person name="Brown A."/>
            <person name="Chapman S.B."/>
            <person name="Chen Z."/>
            <person name="Dunbar C."/>
            <person name="Freedman E."/>
            <person name="Gearin G."/>
            <person name="Gellesch M."/>
            <person name="Goldberg J."/>
            <person name="Griggs A."/>
            <person name="Gujja S."/>
            <person name="Heilman E."/>
            <person name="Heiman D."/>
            <person name="Howarth C."/>
            <person name="Larson L."/>
            <person name="Lui A."/>
            <person name="MacDonald P.J.P."/>
            <person name="Mehta T."/>
            <person name="Montmayeur A."/>
            <person name="Murphy C."/>
            <person name="Neiman D."/>
            <person name="Pearson M."/>
            <person name="Priest M."/>
            <person name="Roberts A."/>
            <person name="Saif S."/>
            <person name="Shea T."/>
            <person name="Shenoy N."/>
            <person name="Sisk P."/>
            <person name="Stolte C."/>
            <person name="Sykes S."/>
            <person name="White J."/>
            <person name="Yandava C."/>
            <person name="Nusbaum C."/>
            <person name="Birren B."/>
        </authorList>
    </citation>
    <scope>NUCLEOTIDE SEQUENCE [LARGE SCALE GENOMIC DNA]</scope>
    <source>
        <strain evidence="2 3">29_1</strain>
    </source>
</reference>
<dbReference type="Proteomes" id="UP000003157">
    <property type="component" value="Unassembled WGS sequence"/>
</dbReference>
<dbReference type="AlphaFoldDB" id="E7GDS8"/>
<comment type="caution">
    <text evidence="2">The sequence shown here is derived from an EMBL/GenBank/DDBJ whole genome shotgun (WGS) entry which is preliminary data.</text>
</comment>
<dbReference type="HOGENOM" id="CLU_1966764_0_0_9"/>
<keyword evidence="3" id="KW-1185">Reference proteome</keyword>
<name>E7GDS8_9FIRM</name>
<keyword evidence="1" id="KW-0472">Membrane</keyword>
<dbReference type="STRING" id="100884.GCA_000269565_02625"/>
<feature type="transmembrane region" description="Helical" evidence="1">
    <location>
        <begin position="68"/>
        <end position="89"/>
    </location>
</feature>
<dbReference type="InterPro" id="IPR019074">
    <property type="entry name" value="YabQ"/>
</dbReference>
<dbReference type="eggNOG" id="ENOG5033959">
    <property type="taxonomic scope" value="Bacteria"/>
</dbReference>
<protein>
    <recommendedName>
        <fullName evidence="4">Spore cortex biosynthesis protein YabQ</fullName>
    </recommendedName>
</protein>
<dbReference type="GeneID" id="78230439"/>
<proteinExistence type="predicted"/>
<feature type="transmembrane region" description="Helical" evidence="1">
    <location>
        <begin position="40"/>
        <end position="61"/>
    </location>
</feature>
<organism evidence="2 3">
    <name type="scientific">Coprobacillus cateniformis</name>
    <dbReference type="NCBI Taxonomy" id="100884"/>
    <lineage>
        <taxon>Bacteria</taxon>
        <taxon>Bacillati</taxon>
        <taxon>Bacillota</taxon>
        <taxon>Erysipelotrichia</taxon>
        <taxon>Erysipelotrichales</taxon>
        <taxon>Coprobacillaceae</taxon>
        <taxon>Coprobacillus</taxon>
    </lineage>
</organism>
<evidence type="ECO:0000313" key="2">
    <source>
        <dbReference type="EMBL" id="EFW03731.1"/>
    </source>
</evidence>
<keyword evidence="1" id="KW-0812">Transmembrane</keyword>
<dbReference type="Pfam" id="PF09578">
    <property type="entry name" value="Spore_YabQ"/>
    <property type="match status" value="1"/>
</dbReference>
<feature type="transmembrane region" description="Helical" evidence="1">
    <location>
        <begin position="9"/>
        <end position="28"/>
    </location>
</feature>